<reference evidence="1" key="1">
    <citation type="journal article" date="2021" name="Mol. Plant Microbe Interact.">
        <title>Complete Genome Sequence of the Plant-Pathogenic Fungus Colletotrichum lupini.</title>
        <authorList>
            <person name="Baroncelli R."/>
            <person name="Pensec F."/>
            <person name="Da Lio D."/>
            <person name="Boufleur T."/>
            <person name="Vicente I."/>
            <person name="Sarrocco S."/>
            <person name="Picot A."/>
            <person name="Baraldi E."/>
            <person name="Sukno S."/>
            <person name="Thon M."/>
            <person name="Le Floch G."/>
        </authorList>
    </citation>
    <scope>NUCLEOTIDE SEQUENCE</scope>
    <source>
        <strain evidence="1">IMI 504893</strain>
    </source>
</reference>
<dbReference type="GeneID" id="73339523"/>
<sequence>MSALSAAQLTIATMACTTSPDGGNIAPNFAGLPPSVFAPSQCDAHEAINLVFSLNVNVNGTPQTMEERRKEAMGHCLAPPCRAPGALTVHLTTLTLGVQY</sequence>
<dbReference type="AlphaFoldDB" id="A0A9Q8SMN9"/>
<evidence type="ECO:0000313" key="1">
    <source>
        <dbReference type="EMBL" id="UQC80025.1"/>
    </source>
</evidence>
<name>A0A9Q8SMN9_9PEZI</name>
<dbReference type="Proteomes" id="UP000830671">
    <property type="component" value="Chromosome 3"/>
</dbReference>
<dbReference type="KEGG" id="clup:CLUP02_05506"/>
<dbReference type="EMBL" id="CP019475">
    <property type="protein sequence ID" value="UQC80025.1"/>
    <property type="molecule type" value="Genomic_DNA"/>
</dbReference>
<protein>
    <submittedName>
        <fullName evidence="1">Uncharacterized protein</fullName>
    </submittedName>
</protein>
<proteinExistence type="predicted"/>
<evidence type="ECO:0000313" key="2">
    <source>
        <dbReference type="Proteomes" id="UP000830671"/>
    </source>
</evidence>
<dbReference type="RefSeq" id="XP_049141656.1">
    <property type="nucleotide sequence ID" value="XM_049284513.1"/>
</dbReference>
<organism evidence="1 2">
    <name type="scientific">Colletotrichum lupini</name>
    <dbReference type="NCBI Taxonomy" id="145971"/>
    <lineage>
        <taxon>Eukaryota</taxon>
        <taxon>Fungi</taxon>
        <taxon>Dikarya</taxon>
        <taxon>Ascomycota</taxon>
        <taxon>Pezizomycotina</taxon>
        <taxon>Sordariomycetes</taxon>
        <taxon>Hypocreomycetidae</taxon>
        <taxon>Glomerellales</taxon>
        <taxon>Glomerellaceae</taxon>
        <taxon>Colletotrichum</taxon>
        <taxon>Colletotrichum acutatum species complex</taxon>
    </lineage>
</organism>
<keyword evidence="2" id="KW-1185">Reference proteome</keyword>
<gene>
    <name evidence="1" type="ORF">CLUP02_05506</name>
</gene>
<accession>A0A9Q8SMN9</accession>